<evidence type="ECO:0000256" key="2">
    <source>
        <dbReference type="ARBA" id="ARBA00022603"/>
    </source>
</evidence>
<feature type="domain" description="Methyltransferase type 11" evidence="4">
    <location>
        <begin position="53"/>
        <end position="148"/>
    </location>
</feature>
<dbReference type="PANTHER" id="PTHR44942">
    <property type="entry name" value="METHYLTRANSF_11 DOMAIN-CONTAINING PROTEIN"/>
    <property type="match status" value="1"/>
</dbReference>
<evidence type="ECO:0000256" key="3">
    <source>
        <dbReference type="ARBA" id="ARBA00022679"/>
    </source>
</evidence>
<gene>
    <name evidence="5" type="ORF">VTK73DRAFT_7679</name>
</gene>
<dbReference type="CDD" id="cd02440">
    <property type="entry name" value="AdoMet_MTases"/>
    <property type="match status" value="1"/>
</dbReference>
<evidence type="ECO:0000313" key="6">
    <source>
        <dbReference type="Proteomes" id="UP001586593"/>
    </source>
</evidence>
<organism evidence="5 6">
    <name type="scientific">Phialemonium thermophilum</name>
    <dbReference type="NCBI Taxonomy" id="223376"/>
    <lineage>
        <taxon>Eukaryota</taxon>
        <taxon>Fungi</taxon>
        <taxon>Dikarya</taxon>
        <taxon>Ascomycota</taxon>
        <taxon>Pezizomycotina</taxon>
        <taxon>Sordariomycetes</taxon>
        <taxon>Sordariomycetidae</taxon>
        <taxon>Cephalothecales</taxon>
        <taxon>Cephalothecaceae</taxon>
        <taxon>Phialemonium</taxon>
    </lineage>
</organism>
<dbReference type="InterPro" id="IPR051052">
    <property type="entry name" value="Diverse_substrate_MTase"/>
</dbReference>
<accession>A0ABR3Y6H0</accession>
<evidence type="ECO:0000256" key="1">
    <source>
        <dbReference type="ARBA" id="ARBA00008361"/>
    </source>
</evidence>
<protein>
    <recommendedName>
        <fullName evidence="4">Methyltransferase type 11 domain-containing protein</fullName>
    </recommendedName>
</protein>
<evidence type="ECO:0000259" key="4">
    <source>
        <dbReference type="Pfam" id="PF08241"/>
    </source>
</evidence>
<dbReference type="Pfam" id="PF08241">
    <property type="entry name" value="Methyltransf_11"/>
    <property type="match status" value="1"/>
</dbReference>
<dbReference type="EMBL" id="JAZHXJ010000005">
    <property type="protein sequence ID" value="KAL1883891.1"/>
    <property type="molecule type" value="Genomic_DNA"/>
</dbReference>
<dbReference type="Proteomes" id="UP001586593">
    <property type="component" value="Unassembled WGS sequence"/>
</dbReference>
<dbReference type="Gene3D" id="3.40.50.150">
    <property type="entry name" value="Vaccinia Virus protein VP39"/>
    <property type="match status" value="1"/>
</dbReference>
<keyword evidence="6" id="KW-1185">Reference proteome</keyword>
<keyword evidence="2" id="KW-0489">Methyltransferase</keyword>
<dbReference type="PANTHER" id="PTHR44942:SF4">
    <property type="entry name" value="METHYLTRANSFERASE TYPE 11 DOMAIN-CONTAINING PROTEIN"/>
    <property type="match status" value="1"/>
</dbReference>
<dbReference type="InterPro" id="IPR029063">
    <property type="entry name" value="SAM-dependent_MTases_sf"/>
</dbReference>
<evidence type="ECO:0000313" key="5">
    <source>
        <dbReference type="EMBL" id="KAL1883891.1"/>
    </source>
</evidence>
<keyword evidence="3" id="KW-0808">Transferase</keyword>
<reference evidence="5 6" key="1">
    <citation type="journal article" date="2024" name="Commun. Biol.">
        <title>Comparative genomic analysis of thermophilic fungi reveals convergent evolutionary adaptations and gene losses.</title>
        <authorList>
            <person name="Steindorff A.S."/>
            <person name="Aguilar-Pontes M.V."/>
            <person name="Robinson A.J."/>
            <person name="Andreopoulos B."/>
            <person name="LaButti K."/>
            <person name="Kuo A."/>
            <person name="Mondo S."/>
            <person name="Riley R."/>
            <person name="Otillar R."/>
            <person name="Haridas S."/>
            <person name="Lipzen A."/>
            <person name="Grimwood J."/>
            <person name="Schmutz J."/>
            <person name="Clum A."/>
            <person name="Reid I.D."/>
            <person name="Moisan M.C."/>
            <person name="Butler G."/>
            <person name="Nguyen T.T.M."/>
            <person name="Dewar K."/>
            <person name="Conant G."/>
            <person name="Drula E."/>
            <person name="Henrissat B."/>
            <person name="Hansel C."/>
            <person name="Singer S."/>
            <person name="Hutchinson M.I."/>
            <person name="de Vries R.P."/>
            <person name="Natvig D.O."/>
            <person name="Powell A.J."/>
            <person name="Tsang A."/>
            <person name="Grigoriev I.V."/>
        </authorList>
    </citation>
    <scope>NUCLEOTIDE SEQUENCE [LARGE SCALE GENOMIC DNA]</scope>
    <source>
        <strain evidence="5 6">ATCC 24622</strain>
    </source>
</reference>
<sequence>MMAPRPFHLPKVAAEGFKDASAYDAHRPSYPTKAVDDLLGRLRIQDLPHARVVEIGAGTGKFTEILARRPEGYDIIAVEPHEDMRSQLISKVRSWENTPGKVTVVDGHAAELPVVKESADACIAAQAFHWFANQEVLNEIHRVLKPGACLGMIWNVEDYNKPKSWKATTRWGQKLNDWVLSIPSDGTPRFRDLAWQAVFSGQLTRNLFQIVRNSLMDGHAKFSLPLGEAKVSWREWLSEEALWARVNTLSQVALLEGPARQAGLCAFREALQDNDVERNDKGEIAVHGVTYFAWTDKIYG</sequence>
<comment type="caution">
    <text evidence="5">The sequence shown here is derived from an EMBL/GenBank/DDBJ whole genome shotgun (WGS) entry which is preliminary data.</text>
</comment>
<name>A0ABR3Y6H0_9PEZI</name>
<comment type="similarity">
    <text evidence="1">Belongs to the methyltransferase superfamily.</text>
</comment>
<proteinExistence type="inferred from homology"/>
<dbReference type="SUPFAM" id="SSF53335">
    <property type="entry name" value="S-adenosyl-L-methionine-dependent methyltransferases"/>
    <property type="match status" value="1"/>
</dbReference>
<dbReference type="InterPro" id="IPR013216">
    <property type="entry name" value="Methyltransf_11"/>
</dbReference>